<dbReference type="InterPro" id="IPR004045">
    <property type="entry name" value="Glutathione_S-Trfase_N"/>
</dbReference>
<dbReference type="Pfam" id="PF13409">
    <property type="entry name" value="GST_N_2"/>
    <property type="match status" value="1"/>
</dbReference>
<dbReference type="SUPFAM" id="SSF52833">
    <property type="entry name" value="Thioredoxin-like"/>
    <property type="match status" value="1"/>
</dbReference>
<dbReference type="STRING" id="240176.A8P6R7"/>
<feature type="domain" description="GST N-terminal" evidence="1">
    <location>
        <begin position="6"/>
        <end position="102"/>
    </location>
</feature>
<organism evidence="2 3">
    <name type="scientific">Coprinopsis cinerea (strain Okayama-7 / 130 / ATCC MYA-4618 / FGSC 9003)</name>
    <name type="common">Inky cap fungus</name>
    <name type="synonym">Hormographiella aspergillata</name>
    <dbReference type="NCBI Taxonomy" id="240176"/>
    <lineage>
        <taxon>Eukaryota</taxon>
        <taxon>Fungi</taxon>
        <taxon>Dikarya</taxon>
        <taxon>Basidiomycota</taxon>
        <taxon>Agaricomycotina</taxon>
        <taxon>Agaricomycetes</taxon>
        <taxon>Agaricomycetidae</taxon>
        <taxon>Agaricales</taxon>
        <taxon>Agaricineae</taxon>
        <taxon>Psathyrellaceae</taxon>
        <taxon>Coprinopsis</taxon>
    </lineage>
</organism>
<protein>
    <recommendedName>
        <fullName evidence="1">GST N-terminal domain-containing protein</fullName>
    </recommendedName>
</protein>
<gene>
    <name evidence="2" type="ORF">CC1G_07927</name>
</gene>
<keyword evidence="3" id="KW-1185">Reference proteome</keyword>
<dbReference type="eggNOG" id="ENOG502QQN3">
    <property type="taxonomic scope" value="Eukaryota"/>
</dbReference>
<dbReference type="Pfam" id="PF22041">
    <property type="entry name" value="GST_C_7"/>
    <property type="match status" value="1"/>
</dbReference>
<dbReference type="InterPro" id="IPR054416">
    <property type="entry name" value="GST_UstS-like_C"/>
</dbReference>
<accession>A8P6R7</accession>
<comment type="caution">
    <text evidence="2">The sequence shown here is derived from an EMBL/GenBank/DDBJ whole genome shotgun (WGS) entry which is preliminary data.</text>
</comment>
<proteinExistence type="predicted"/>
<dbReference type="GeneID" id="6015824"/>
<sequence length="266" mass="30036">MITLYDSRLTHLQAANPTTWKARFVLNYKNLPYKTEWTPYHDIASVYHKHNLQPVCSRTDPSTGKEEPYYTIPVIFDDSTGKAIADSLEIAKYLDETYPDTPKVVPETGEDGVDAKQQVDTFMGVMYGALGPLVLPVFQQSYQHVEEESKPFFAEARTKDFGAWFGNPKSLLDLLPLKKEDEDKGWEAAEKTFAGLDARVPGRGKEVGWYLGGESPTFVDFVLGGFLIYLKSIYGEESEGWKRIVGWNEGKWGAFLDKLSAYQAVH</sequence>
<name>A8P6R7_COPC7</name>
<dbReference type="KEGG" id="cci:CC1G_07927"/>
<evidence type="ECO:0000313" key="3">
    <source>
        <dbReference type="Proteomes" id="UP000001861"/>
    </source>
</evidence>
<dbReference type="Gene3D" id="1.20.1050.10">
    <property type="match status" value="1"/>
</dbReference>
<dbReference type="PROSITE" id="PS50404">
    <property type="entry name" value="GST_NTER"/>
    <property type="match status" value="1"/>
</dbReference>
<evidence type="ECO:0000313" key="2">
    <source>
        <dbReference type="EMBL" id="EAU82645.1"/>
    </source>
</evidence>
<dbReference type="Gene3D" id="3.40.30.10">
    <property type="entry name" value="Glutaredoxin"/>
    <property type="match status" value="1"/>
</dbReference>
<dbReference type="SUPFAM" id="SSF47616">
    <property type="entry name" value="GST C-terminal domain-like"/>
    <property type="match status" value="1"/>
</dbReference>
<dbReference type="OrthoDB" id="4951845at2759"/>
<dbReference type="InterPro" id="IPR036282">
    <property type="entry name" value="Glutathione-S-Trfase_C_sf"/>
</dbReference>
<dbReference type="EMBL" id="AACS02000005">
    <property type="protein sequence ID" value="EAU82645.1"/>
    <property type="molecule type" value="Genomic_DNA"/>
</dbReference>
<dbReference type="VEuPathDB" id="FungiDB:CC1G_07927"/>
<dbReference type="InterPro" id="IPR036249">
    <property type="entry name" value="Thioredoxin-like_sf"/>
</dbReference>
<dbReference type="CDD" id="cd00299">
    <property type="entry name" value="GST_C_family"/>
    <property type="match status" value="1"/>
</dbReference>
<dbReference type="Proteomes" id="UP000001861">
    <property type="component" value="Unassembled WGS sequence"/>
</dbReference>
<evidence type="ECO:0000259" key="1">
    <source>
        <dbReference type="PROSITE" id="PS50404"/>
    </source>
</evidence>
<dbReference type="OMA" id="MDSYKIA"/>
<dbReference type="AlphaFoldDB" id="A8P6R7"/>
<reference evidence="2 3" key="1">
    <citation type="journal article" date="2010" name="Proc. Natl. Acad. Sci. U.S.A.">
        <title>Insights into evolution of multicellular fungi from the assembled chromosomes of the mushroom Coprinopsis cinerea (Coprinus cinereus).</title>
        <authorList>
            <person name="Stajich J.E."/>
            <person name="Wilke S.K."/>
            <person name="Ahren D."/>
            <person name="Au C.H."/>
            <person name="Birren B.W."/>
            <person name="Borodovsky M."/>
            <person name="Burns C."/>
            <person name="Canback B."/>
            <person name="Casselton L.A."/>
            <person name="Cheng C.K."/>
            <person name="Deng J."/>
            <person name="Dietrich F.S."/>
            <person name="Fargo D.C."/>
            <person name="Farman M.L."/>
            <person name="Gathman A.C."/>
            <person name="Goldberg J."/>
            <person name="Guigo R."/>
            <person name="Hoegger P.J."/>
            <person name="Hooker J.B."/>
            <person name="Huggins A."/>
            <person name="James T.Y."/>
            <person name="Kamada T."/>
            <person name="Kilaru S."/>
            <person name="Kodira C."/>
            <person name="Kues U."/>
            <person name="Kupfer D."/>
            <person name="Kwan H.S."/>
            <person name="Lomsadze A."/>
            <person name="Li W."/>
            <person name="Lilly W.W."/>
            <person name="Ma L.J."/>
            <person name="Mackey A.J."/>
            <person name="Manning G."/>
            <person name="Martin F."/>
            <person name="Muraguchi H."/>
            <person name="Natvig D.O."/>
            <person name="Palmerini H."/>
            <person name="Ramesh M.A."/>
            <person name="Rehmeyer C.J."/>
            <person name="Roe B.A."/>
            <person name="Shenoy N."/>
            <person name="Stanke M."/>
            <person name="Ter-Hovhannisyan V."/>
            <person name="Tunlid A."/>
            <person name="Velagapudi R."/>
            <person name="Vision T.J."/>
            <person name="Zeng Q."/>
            <person name="Zolan M.E."/>
            <person name="Pukkila P.J."/>
        </authorList>
    </citation>
    <scope>NUCLEOTIDE SEQUENCE [LARGE SCALE GENOMIC DNA]</scope>
    <source>
        <strain evidence="3">Okayama-7 / 130 / ATCC MYA-4618 / FGSC 9003</strain>
    </source>
</reference>
<dbReference type="RefSeq" id="XP_001839212.1">
    <property type="nucleotide sequence ID" value="XM_001839160.1"/>
</dbReference>
<dbReference type="InParanoid" id="A8P6R7"/>